<name>A0ABD2BPY9_VESMC</name>
<reference evidence="2 3" key="1">
    <citation type="journal article" date="2024" name="Ann. Entomol. Soc. Am.">
        <title>Genomic analyses of the southern and eastern yellowjacket wasps (Hymenoptera: Vespidae) reveal evolutionary signatures of social life.</title>
        <authorList>
            <person name="Catto M.A."/>
            <person name="Caine P.B."/>
            <person name="Orr S.E."/>
            <person name="Hunt B.G."/>
            <person name="Goodisman M.A.D."/>
        </authorList>
    </citation>
    <scope>NUCLEOTIDE SEQUENCE [LARGE SCALE GENOMIC DNA]</scope>
    <source>
        <strain evidence="2">232</strain>
        <tissue evidence="2">Head and thorax</tissue>
    </source>
</reference>
<keyword evidence="3" id="KW-1185">Reference proteome</keyword>
<evidence type="ECO:0000313" key="2">
    <source>
        <dbReference type="EMBL" id="KAL2734839.1"/>
    </source>
</evidence>
<comment type="caution">
    <text evidence="2">The sequence shown here is derived from an EMBL/GenBank/DDBJ whole genome shotgun (WGS) entry which is preliminary data.</text>
</comment>
<accession>A0ABD2BPY9</accession>
<dbReference type="AlphaFoldDB" id="A0ABD2BPY9"/>
<dbReference type="Proteomes" id="UP001607303">
    <property type="component" value="Unassembled WGS sequence"/>
</dbReference>
<organism evidence="2 3">
    <name type="scientific">Vespula maculifrons</name>
    <name type="common">Eastern yellow jacket</name>
    <name type="synonym">Wasp</name>
    <dbReference type="NCBI Taxonomy" id="7453"/>
    <lineage>
        <taxon>Eukaryota</taxon>
        <taxon>Metazoa</taxon>
        <taxon>Ecdysozoa</taxon>
        <taxon>Arthropoda</taxon>
        <taxon>Hexapoda</taxon>
        <taxon>Insecta</taxon>
        <taxon>Pterygota</taxon>
        <taxon>Neoptera</taxon>
        <taxon>Endopterygota</taxon>
        <taxon>Hymenoptera</taxon>
        <taxon>Apocrita</taxon>
        <taxon>Aculeata</taxon>
        <taxon>Vespoidea</taxon>
        <taxon>Vespidae</taxon>
        <taxon>Vespinae</taxon>
        <taxon>Vespula</taxon>
    </lineage>
</organism>
<sequence length="151" mass="17783">MSHSRRYRGIKVNRIIEYLSHMLKITLEISVFRIATVRGRGSQTVREKKIDYILYKVCSRIHNTLYSNHQYRRFNINCELQLNNFKYNGEVNKCLNGGMGSDEEDEGSEKDESWEKRSSRSQVLKSTILFLINLTKIVSLKKFQAERSTQK</sequence>
<gene>
    <name evidence="2" type="ORF">V1477_013557</name>
</gene>
<dbReference type="EMBL" id="JAYRBN010000070">
    <property type="protein sequence ID" value="KAL2734839.1"/>
    <property type="molecule type" value="Genomic_DNA"/>
</dbReference>
<feature type="region of interest" description="Disordered" evidence="1">
    <location>
        <begin position="98"/>
        <end position="121"/>
    </location>
</feature>
<evidence type="ECO:0000313" key="3">
    <source>
        <dbReference type="Proteomes" id="UP001607303"/>
    </source>
</evidence>
<protein>
    <submittedName>
        <fullName evidence="2">Uncharacterized protein</fullName>
    </submittedName>
</protein>
<proteinExistence type="predicted"/>
<evidence type="ECO:0000256" key="1">
    <source>
        <dbReference type="SAM" id="MobiDB-lite"/>
    </source>
</evidence>